<dbReference type="SMART" id="SM00487">
    <property type="entry name" value="DEXDc"/>
    <property type="match status" value="1"/>
</dbReference>
<dbReference type="NCBIfam" id="TIGR00580">
    <property type="entry name" value="mfd"/>
    <property type="match status" value="1"/>
</dbReference>
<keyword evidence="1 9" id="KW-0963">Cytoplasm</keyword>
<comment type="function">
    <text evidence="9">Couples transcription and DNA repair by recognizing RNA polymerase (RNAP) stalled at DNA lesions. Mediates ATP-dependent release of RNAP and its truncated transcript from the DNA, and recruitment of nucleotide excision repair machinery to the damaged site.</text>
</comment>
<dbReference type="GO" id="GO:0003684">
    <property type="term" value="F:damaged DNA binding"/>
    <property type="evidence" value="ECO:0007669"/>
    <property type="project" value="InterPro"/>
</dbReference>
<dbReference type="InterPro" id="IPR003711">
    <property type="entry name" value="CarD-like/TRCF_RID"/>
</dbReference>
<accession>A0A7W5UHB4</accession>
<evidence type="ECO:0000259" key="10">
    <source>
        <dbReference type="PROSITE" id="PS51192"/>
    </source>
</evidence>
<dbReference type="EC" id="3.6.4.-" evidence="9"/>
<dbReference type="Gene3D" id="3.30.2060.10">
    <property type="entry name" value="Penicillin-binding protein 1b domain"/>
    <property type="match status" value="1"/>
</dbReference>
<dbReference type="InterPro" id="IPR005118">
    <property type="entry name" value="TRCF_C"/>
</dbReference>
<dbReference type="PANTHER" id="PTHR47964:SF1">
    <property type="entry name" value="ATP-DEPENDENT DNA HELICASE HOMOLOG RECG, CHLOROPLASTIC"/>
    <property type="match status" value="1"/>
</dbReference>
<comment type="similarity">
    <text evidence="9">In the C-terminal section; belongs to the helicase family. RecG subfamily.</text>
</comment>
<keyword evidence="7 9" id="KW-0238">DNA-binding</keyword>
<feature type="domain" description="Helicase C-terminal" evidence="11">
    <location>
        <begin position="794"/>
        <end position="948"/>
    </location>
</feature>
<dbReference type="InterPro" id="IPR036101">
    <property type="entry name" value="CarD-like/TRCF_RID_sf"/>
</dbReference>
<dbReference type="InterPro" id="IPR037235">
    <property type="entry name" value="TRCF-like_C_D7"/>
</dbReference>
<evidence type="ECO:0000256" key="8">
    <source>
        <dbReference type="ARBA" id="ARBA00023204"/>
    </source>
</evidence>
<dbReference type="Gene3D" id="2.40.10.170">
    <property type="match status" value="1"/>
</dbReference>
<dbReference type="InterPro" id="IPR047112">
    <property type="entry name" value="RecG/Mfd"/>
</dbReference>
<dbReference type="SUPFAM" id="SSF143517">
    <property type="entry name" value="TRCF domain-like"/>
    <property type="match status" value="1"/>
</dbReference>
<dbReference type="GO" id="GO:0005524">
    <property type="term" value="F:ATP binding"/>
    <property type="evidence" value="ECO:0007669"/>
    <property type="project" value="UniProtKB-UniRule"/>
</dbReference>
<evidence type="ECO:0000313" key="12">
    <source>
        <dbReference type="EMBL" id="MBB3702526.1"/>
    </source>
</evidence>
<dbReference type="PANTHER" id="PTHR47964">
    <property type="entry name" value="ATP-DEPENDENT DNA HELICASE HOMOLOG RECG, CHLOROPLASTIC"/>
    <property type="match status" value="1"/>
</dbReference>
<protein>
    <recommendedName>
        <fullName evidence="9">Transcription-repair-coupling factor</fullName>
        <shortName evidence="9">TRCF</shortName>
        <ecNumber evidence="9">3.6.4.-</ecNumber>
    </recommendedName>
</protein>
<dbReference type="SUPFAM" id="SSF141259">
    <property type="entry name" value="CarD-like"/>
    <property type="match status" value="1"/>
</dbReference>
<dbReference type="GO" id="GO:0000716">
    <property type="term" value="P:transcription-coupled nucleotide-excision repair, DNA damage recognition"/>
    <property type="evidence" value="ECO:0007669"/>
    <property type="project" value="UniProtKB-UniRule"/>
</dbReference>
<dbReference type="Gene3D" id="3.90.1150.50">
    <property type="entry name" value="Transcription-repair-coupling factor, D7 domain"/>
    <property type="match status" value="1"/>
</dbReference>
<keyword evidence="6 9" id="KW-0067">ATP-binding</keyword>
<dbReference type="GO" id="GO:0003678">
    <property type="term" value="F:DNA helicase activity"/>
    <property type="evidence" value="ECO:0007669"/>
    <property type="project" value="TreeGrafter"/>
</dbReference>
<dbReference type="InterPro" id="IPR041471">
    <property type="entry name" value="UvrB_inter"/>
</dbReference>
<dbReference type="EMBL" id="JACICA010000003">
    <property type="protein sequence ID" value="MBB3702526.1"/>
    <property type="molecule type" value="Genomic_DNA"/>
</dbReference>
<dbReference type="Proteomes" id="UP000541425">
    <property type="component" value="Unassembled WGS sequence"/>
</dbReference>
<comment type="subcellular location">
    <subcellularLocation>
        <location evidence="9">Cytoplasm</location>
    </subcellularLocation>
</comment>
<dbReference type="SMART" id="SM00982">
    <property type="entry name" value="TRCF"/>
    <property type="match status" value="1"/>
</dbReference>
<evidence type="ECO:0000256" key="9">
    <source>
        <dbReference type="HAMAP-Rule" id="MF_00969"/>
    </source>
</evidence>
<evidence type="ECO:0000256" key="4">
    <source>
        <dbReference type="ARBA" id="ARBA00022801"/>
    </source>
</evidence>
<dbReference type="Gene3D" id="3.40.50.300">
    <property type="entry name" value="P-loop containing nucleotide triphosphate hydrolases"/>
    <property type="match status" value="2"/>
</dbReference>
<dbReference type="InterPro" id="IPR014001">
    <property type="entry name" value="Helicase_ATP-bd"/>
</dbReference>
<dbReference type="GO" id="GO:0006355">
    <property type="term" value="P:regulation of DNA-templated transcription"/>
    <property type="evidence" value="ECO:0007669"/>
    <property type="project" value="UniProtKB-UniRule"/>
</dbReference>
<dbReference type="Pfam" id="PF03461">
    <property type="entry name" value="TRCF"/>
    <property type="match status" value="1"/>
</dbReference>
<dbReference type="Gene3D" id="3.40.50.11180">
    <property type="match status" value="1"/>
</dbReference>
<dbReference type="InterPro" id="IPR011545">
    <property type="entry name" value="DEAD/DEAH_box_helicase_dom"/>
</dbReference>
<keyword evidence="4 9" id="KW-0378">Hydrolase</keyword>
<comment type="similarity">
    <text evidence="9">In the N-terminal section; belongs to the UvrB family.</text>
</comment>
<comment type="caution">
    <text evidence="12">The sequence shown here is derived from an EMBL/GenBank/DDBJ whole genome shotgun (WGS) entry which is preliminary data.</text>
</comment>
<keyword evidence="2 9" id="KW-0547">Nucleotide-binding</keyword>
<dbReference type="Pfam" id="PF00270">
    <property type="entry name" value="DEAD"/>
    <property type="match status" value="1"/>
</dbReference>
<dbReference type="InterPro" id="IPR001650">
    <property type="entry name" value="Helicase_C-like"/>
</dbReference>
<dbReference type="CDD" id="cd17991">
    <property type="entry name" value="DEXHc_TRCF"/>
    <property type="match status" value="1"/>
</dbReference>
<evidence type="ECO:0000256" key="5">
    <source>
        <dbReference type="ARBA" id="ARBA00022806"/>
    </source>
</evidence>
<dbReference type="InterPro" id="IPR004576">
    <property type="entry name" value="Mfd"/>
</dbReference>
<dbReference type="GO" id="GO:0016787">
    <property type="term" value="F:hydrolase activity"/>
    <property type="evidence" value="ECO:0007669"/>
    <property type="project" value="UniProtKB-KW"/>
</dbReference>
<organism evidence="12 13">
    <name type="scientific">Alloprevotella rava</name>
    <dbReference type="NCBI Taxonomy" id="671218"/>
    <lineage>
        <taxon>Bacteria</taxon>
        <taxon>Pseudomonadati</taxon>
        <taxon>Bacteroidota</taxon>
        <taxon>Bacteroidia</taxon>
        <taxon>Bacteroidales</taxon>
        <taxon>Prevotellaceae</taxon>
        <taxon>Alloprevotella</taxon>
    </lineage>
</organism>
<dbReference type="Pfam" id="PF02559">
    <property type="entry name" value="CarD_TRCF_RID"/>
    <property type="match status" value="1"/>
</dbReference>
<keyword evidence="3 9" id="KW-0227">DNA damage</keyword>
<evidence type="ECO:0000256" key="7">
    <source>
        <dbReference type="ARBA" id="ARBA00023125"/>
    </source>
</evidence>
<keyword evidence="8 9" id="KW-0234">DNA repair</keyword>
<dbReference type="InterPro" id="IPR027417">
    <property type="entry name" value="P-loop_NTPase"/>
</dbReference>
<dbReference type="SMART" id="SM00490">
    <property type="entry name" value="HELICc"/>
    <property type="match status" value="1"/>
</dbReference>
<dbReference type="AlphaFoldDB" id="A0A7W5UHB4"/>
<gene>
    <name evidence="9" type="primary">mfd</name>
    <name evidence="12" type="ORF">FHS60_000984</name>
</gene>
<dbReference type="HAMAP" id="MF_00969">
    <property type="entry name" value="TRCF"/>
    <property type="match status" value="1"/>
</dbReference>
<proteinExistence type="inferred from homology"/>
<dbReference type="Pfam" id="PF17757">
    <property type="entry name" value="UvrB_inter"/>
    <property type="match status" value="1"/>
</dbReference>
<evidence type="ECO:0000256" key="3">
    <source>
        <dbReference type="ARBA" id="ARBA00022763"/>
    </source>
</evidence>
<feature type="domain" description="Helicase ATP-binding" evidence="10">
    <location>
        <begin position="612"/>
        <end position="773"/>
    </location>
</feature>
<evidence type="ECO:0000256" key="2">
    <source>
        <dbReference type="ARBA" id="ARBA00022741"/>
    </source>
</evidence>
<evidence type="ECO:0000259" key="11">
    <source>
        <dbReference type="PROSITE" id="PS51194"/>
    </source>
</evidence>
<evidence type="ECO:0000313" key="13">
    <source>
        <dbReference type="Proteomes" id="UP000541425"/>
    </source>
</evidence>
<dbReference type="GO" id="GO:0005737">
    <property type="term" value="C:cytoplasm"/>
    <property type="evidence" value="ECO:0007669"/>
    <property type="project" value="UniProtKB-SubCell"/>
</dbReference>
<reference evidence="12 13" key="1">
    <citation type="submission" date="2020-08" db="EMBL/GenBank/DDBJ databases">
        <title>Genomic Encyclopedia of Type Strains, Phase IV (KMG-IV): sequencing the most valuable type-strain genomes for metagenomic binning, comparative biology and taxonomic classification.</title>
        <authorList>
            <person name="Goeker M."/>
        </authorList>
    </citation>
    <scope>NUCLEOTIDE SEQUENCE [LARGE SCALE GENOMIC DNA]</scope>
    <source>
        <strain evidence="12 13">DSM 22548</strain>
    </source>
</reference>
<dbReference type="Pfam" id="PF00271">
    <property type="entry name" value="Helicase_C"/>
    <property type="match status" value="1"/>
</dbReference>
<dbReference type="PROSITE" id="PS51194">
    <property type="entry name" value="HELICASE_CTER"/>
    <property type="match status" value="1"/>
</dbReference>
<evidence type="ECO:0000256" key="1">
    <source>
        <dbReference type="ARBA" id="ARBA00022490"/>
    </source>
</evidence>
<dbReference type="SMART" id="SM01058">
    <property type="entry name" value="CarD_TRCF"/>
    <property type="match status" value="1"/>
</dbReference>
<dbReference type="PROSITE" id="PS51192">
    <property type="entry name" value="HELICASE_ATP_BIND_1"/>
    <property type="match status" value="1"/>
</dbReference>
<sequence>MTLNEILPLYAAHPQVAALAKIIGESSPRLTFCDGLHGSAAAMVFAALTCRRIKGKPYLFVLNDEEEAGYFYHDLTQMLGDKNVLFFPSSYRRAVKYAQRDAANEVLRTQVLNALADRSEQYLFIVTYPEALSERVAPKVSFESRTVKIQEGGNYDLPQLERQLLELGFRRVDYVYEPGEFAVRGSILDVFSYSSEYPYRVDFFGDDVETIRTFEVQTQLSKDRLKDVTIVPEMEGGDSDLVPFTDYLPTDALLVVKNLVLITDTIQKVFDEGFAKQAYIEKKDNKERPEWEIYEEEKASIRAPQMTEPATDLNKHRLLVSGRELSKSLLALQRIEMGNAPSDAPKARLHFKTQVQPIYHKNFEMVKTSFNDFRDRHYRIYIAADSGKQNERLTEILVSLPTDATMQTSASSADAPLFTPVLKTLHEGFSDEDLQVCFFTDHQIFDRFHKYNLKSDHARDAKMALTLKELMQFQPGDFIVHIDHGVGRFAGLVRMPAADGTQQEMIKLTYQNDDIVLVSIHSLHKLSKYKGREGEAPKLSRLGTGAWEKLKERTKKKIKDIARDLIKLYSKRKEEKGFAYSADTYLQNELEASFVYEDTPDQLKVTQEVKADMESAKPMDRLVCGDVGFGKTEIAVRAAMKAAADGKQVAVLVPTTVLALQHFKTFEKRLKNFPVRVDYLSRARTPKQVRELLTDLAEGKIDILVGTHKLIGKSVKFKDLGLLIIDEEQKFGVAVKEKLRQLKVNVDTLTMSATPIPRTLQFSLMGARDFSVIQTPPPNRRPIQTEVHTFSHEIIADAVNFEMSRNGQTYIVTHRVSALNNLKELVKKYVPDARVAIGHGQMPPAELEKIILGFANYDYDVLISTTIVENGIDISNANTIIIDAANHFGLSDLHQMRGRVGRSDRKAFCYLLAPPLAHLSEESRRRLQAIEEFSDLGSGIHIAMQDLDIRGAGNLLGAEQSGFIADLGYETYQKILAEAVSELKNDEFAELYKEELQHSALTGDFFVDECNVECDLHAFFPETYVPGASERMLLYRELDGLTTDEQIADFRQRMTDRFGALPPEGEELLRIVPLRRLGRKVGAERLILKNGRMTLYFVSKYDSPFYQSSTFDRLIQYAAQNYRTTELKESAGKRRMVIKSVPTVGRALSLLQQITE</sequence>
<dbReference type="RefSeq" id="WP_183695650.1">
    <property type="nucleotide sequence ID" value="NZ_JACICA010000003.1"/>
</dbReference>
<keyword evidence="5 12" id="KW-0347">Helicase</keyword>
<name>A0A7W5UHB4_9BACT</name>
<dbReference type="SUPFAM" id="SSF52540">
    <property type="entry name" value="P-loop containing nucleoside triphosphate hydrolases"/>
    <property type="match status" value="4"/>
</dbReference>
<evidence type="ECO:0000256" key="6">
    <source>
        <dbReference type="ARBA" id="ARBA00022840"/>
    </source>
</evidence>